<feature type="domain" description="EF-hand" evidence="7">
    <location>
        <begin position="152"/>
        <end position="187"/>
    </location>
</feature>
<dbReference type="AlphaFoldDB" id="A0A7M5V1Z8"/>
<keyword evidence="2" id="KW-0479">Metal-binding</keyword>
<feature type="domain" description="EF-hand" evidence="7">
    <location>
        <begin position="225"/>
        <end position="260"/>
    </location>
</feature>
<keyword evidence="4" id="KW-0106">Calcium</keyword>
<dbReference type="EnsemblMetazoa" id="CLYHEMT004903.2">
    <property type="protein sequence ID" value="CLYHEMP004903.2"/>
    <property type="gene ID" value="CLYHEMG004903"/>
</dbReference>
<evidence type="ECO:0000256" key="5">
    <source>
        <dbReference type="ARBA" id="ARBA00023223"/>
    </source>
</evidence>
<dbReference type="GO" id="GO:0005509">
    <property type="term" value="F:calcium ion binding"/>
    <property type="evidence" value="ECO:0007669"/>
    <property type="project" value="InterPro"/>
</dbReference>
<protein>
    <recommendedName>
        <fullName evidence="7">EF-hand domain-containing protein</fullName>
    </recommendedName>
</protein>
<dbReference type="InterPro" id="IPR050230">
    <property type="entry name" value="CALM/Myosin/TropC-like"/>
</dbReference>
<dbReference type="GeneID" id="136798910"/>
<evidence type="ECO:0000313" key="9">
    <source>
        <dbReference type="Proteomes" id="UP000594262"/>
    </source>
</evidence>
<dbReference type="GO" id="GO:0008218">
    <property type="term" value="P:bioluminescence"/>
    <property type="evidence" value="ECO:0007669"/>
    <property type="project" value="UniProtKB-KW"/>
</dbReference>
<keyword evidence="6" id="KW-0599">Photoprotein</keyword>
<dbReference type="Gene3D" id="1.10.238.10">
    <property type="entry name" value="EF-hand"/>
    <property type="match status" value="3"/>
</dbReference>
<sequence>MASANGNNQYKAYSIFNQEDIEDFRAVFNYFTNGKREIISAKQVRTALRSLQPKPKDEEINDIFDKIIEKKGGEVDFHGFLDALHTAIDKVRKQHIKDNKDRKKSQAQTFTELTEDQTNDIREAFSMFDQDGDGTISMEELREVMTNLGQTVSDGDIKEMLEDVDTDAEGNLDFESFKKIMSQTMGATDINKEMREAFAFFDQDGDGTITSEELWQCMKKLGEDLTLEEVQDMLKEADADGNGEIEFAEFVKLLTGPMKTK</sequence>
<dbReference type="PANTHER" id="PTHR23048:SF0">
    <property type="entry name" value="CALMODULIN LIKE 3"/>
    <property type="match status" value="1"/>
</dbReference>
<reference evidence="8" key="1">
    <citation type="submission" date="2021-01" db="UniProtKB">
        <authorList>
            <consortium name="EnsemblMetazoa"/>
        </authorList>
    </citation>
    <scope>IDENTIFICATION</scope>
</reference>
<dbReference type="RefSeq" id="XP_066911680.1">
    <property type="nucleotide sequence ID" value="XM_067055579.1"/>
</dbReference>
<evidence type="ECO:0000256" key="1">
    <source>
        <dbReference type="ARBA" id="ARBA00007828"/>
    </source>
</evidence>
<dbReference type="SMART" id="SM00054">
    <property type="entry name" value="EFh"/>
    <property type="match status" value="4"/>
</dbReference>
<comment type="similarity">
    <text evidence="1">Belongs to the aequorin family.</text>
</comment>
<evidence type="ECO:0000259" key="7">
    <source>
        <dbReference type="PROSITE" id="PS50222"/>
    </source>
</evidence>
<dbReference type="InterPro" id="IPR002048">
    <property type="entry name" value="EF_hand_dom"/>
</dbReference>
<evidence type="ECO:0000256" key="4">
    <source>
        <dbReference type="ARBA" id="ARBA00022837"/>
    </source>
</evidence>
<feature type="domain" description="EF-hand" evidence="7">
    <location>
        <begin position="116"/>
        <end position="151"/>
    </location>
</feature>
<dbReference type="OrthoDB" id="62701at2759"/>
<keyword evidence="9" id="KW-1185">Reference proteome</keyword>
<keyword evidence="3" id="KW-0677">Repeat</keyword>
<accession>A0A7M5V1Z8</accession>
<dbReference type="InterPro" id="IPR011992">
    <property type="entry name" value="EF-hand-dom_pair"/>
</dbReference>
<dbReference type="Proteomes" id="UP000594262">
    <property type="component" value="Unplaced"/>
</dbReference>
<dbReference type="FunFam" id="1.10.238.10:FF:000181">
    <property type="entry name" value="CALML5 isoform 1"/>
    <property type="match status" value="1"/>
</dbReference>
<evidence type="ECO:0000313" key="8">
    <source>
        <dbReference type="EnsemblMetazoa" id="CLYHEMP004903.2"/>
    </source>
</evidence>
<name>A0A7M5V1Z8_9CNID</name>
<dbReference type="SUPFAM" id="SSF47473">
    <property type="entry name" value="EF-hand"/>
    <property type="match status" value="2"/>
</dbReference>
<dbReference type="PROSITE" id="PS00018">
    <property type="entry name" value="EF_HAND_1"/>
    <property type="match status" value="3"/>
</dbReference>
<proteinExistence type="inferred from homology"/>
<keyword evidence="5" id="KW-0455">Luminescence</keyword>
<dbReference type="GO" id="GO:0016460">
    <property type="term" value="C:myosin II complex"/>
    <property type="evidence" value="ECO:0007669"/>
    <property type="project" value="TreeGrafter"/>
</dbReference>
<dbReference type="Pfam" id="PF13499">
    <property type="entry name" value="EF-hand_7"/>
    <property type="match status" value="2"/>
</dbReference>
<dbReference type="InterPro" id="IPR018247">
    <property type="entry name" value="EF_Hand_1_Ca_BS"/>
</dbReference>
<evidence type="ECO:0000256" key="2">
    <source>
        <dbReference type="ARBA" id="ARBA00022723"/>
    </source>
</evidence>
<evidence type="ECO:0000256" key="3">
    <source>
        <dbReference type="ARBA" id="ARBA00022737"/>
    </source>
</evidence>
<dbReference type="PANTHER" id="PTHR23048">
    <property type="entry name" value="MYOSIN LIGHT CHAIN 1, 3"/>
    <property type="match status" value="1"/>
</dbReference>
<organism evidence="8 9">
    <name type="scientific">Clytia hemisphaerica</name>
    <dbReference type="NCBI Taxonomy" id="252671"/>
    <lineage>
        <taxon>Eukaryota</taxon>
        <taxon>Metazoa</taxon>
        <taxon>Cnidaria</taxon>
        <taxon>Hydrozoa</taxon>
        <taxon>Hydroidolina</taxon>
        <taxon>Leptothecata</taxon>
        <taxon>Obeliida</taxon>
        <taxon>Clytiidae</taxon>
        <taxon>Clytia</taxon>
    </lineage>
</organism>
<dbReference type="PROSITE" id="PS50222">
    <property type="entry name" value="EF_HAND_2"/>
    <property type="match status" value="4"/>
</dbReference>
<dbReference type="CDD" id="cd00051">
    <property type="entry name" value="EFh"/>
    <property type="match status" value="1"/>
</dbReference>
<feature type="domain" description="EF-hand" evidence="7">
    <location>
        <begin position="189"/>
        <end position="224"/>
    </location>
</feature>
<evidence type="ECO:0000256" key="6">
    <source>
        <dbReference type="ARBA" id="ARBA00023262"/>
    </source>
</evidence>
<dbReference type="FunFam" id="1.10.238.10:FF:000001">
    <property type="entry name" value="Calmodulin 1"/>
    <property type="match status" value="1"/>
</dbReference>